<dbReference type="EMBL" id="LUUK01000167">
    <property type="protein sequence ID" value="OAI18609.1"/>
    <property type="molecule type" value="Genomic_DNA"/>
</dbReference>
<name>A0A177NN25_9GAMM</name>
<dbReference type="SUPFAM" id="SSF141673">
    <property type="entry name" value="MOSC N-terminal domain-like"/>
    <property type="match status" value="1"/>
</dbReference>
<dbReference type="Proteomes" id="UP000077628">
    <property type="component" value="Unassembled WGS sequence"/>
</dbReference>
<evidence type="ECO:0000313" key="3">
    <source>
        <dbReference type="Proteomes" id="UP000077628"/>
    </source>
</evidence>
<evidence type="ECO:0000259" key="1">
    <source>
        <dbReference type="PROSITE" id="PS51340"/>
    </source>
</evidence>
<sequence>MPVLSQIHVYPVKSLAGFQVNVWPVDQRGLQYDRKWMLVDTDRQFLSQRRLPKMALIKTRIESDALILSASGQADLRLPLLEVAGEAIEVTVWDDRCIGIGCGSAADEWLSRFLDRDCRLVRQADVDVRKVDPDYAFDTDQTGFSDGFPFLLVSENSLNALNMAMQLPLDMNRFRPNLVVAECDSYAEDTWRRISINDIVFRLPKPCSRCAIPTIDPETARPGKEPLTTLNRLRKWNNKVYFGQNALHDRTGLLSVGQPVVIHETGSAQPPLGKDR</sequence>
<evidence type="ECO:0000313" key="2">
    <source>
        <dbReference type="EMBL" id="OAI18609.1"/>
    </source>
</evidence>
<dbReference type="PROSITE" id="PS51340">
    <property type="entry name" value="MOSC"/>
    <property type="match status" value="1"/>
</dbReference>
<dbReference type="GO" id="GO:0030170">
    <property type="term" value="F:pyridoxal phosphate binding"/>
    <property type="evidence" value="ECO:0007669"/>
    <property type="project" value="InterPro"/>
</dbReference>
<dbReference type="InterPro" id="IPR005303">
    <property type="entry name" value="MOCOS_middle"/>
</dbReference>
<dbReference type="AlphaFoldDB" id="A0A177NN25"/>
<dbReference type="PANTHER" id="PTHR14237:SF19">
    <property type="entry name" value="MITOCHONDRIAL AMIDOXIME REDUCING COMPONENT 1"/>
    <property type="match status" value="1"/>
</dbReference>
<dbReference type="SUPFAM" id="SSF50800">
    <property type="entry name" value="PK beta-barrel domain-like"/>
    <property type="match status" value="1"/>
</dbReference>
<dbReference type="InterPro" id="IPR005302">
    <property type="entry name" value="MoCF_Sase_C"/>
</dbReference>
<dbReference type="Pfam" id="PF03473">
    <property type="entry name" value="MOSC"/>
    <property type="match status" value="1"/>
</dbReference>
<dbReference type="GO" id="GO:0003824">
    <property type="term" value="F:catalytic activity"/>
    <property type="evidence" value="ECO:0007669"/>
    <property type="project" value="InterPro"/>
</dbReference>
<dbReference type="STRING" id="702114.A1355_05705"/>
<comment type="caution">
    <text evidence="2">The sequence shown here is derived from an EMBL/GenBank/DDBJ whole genome shotgun (WGS) entry which is preliminary data.</text>
</comment>
<reference evidence="3" key="1">
    <citation type="submission" date="2016-03" db="EMBL/GenBank/DDBJ databases">
        <authorList>
            <person name="Heylen K."/>
            <person name="De Vos P."/>
            <person name="Vekeman B."/>
        </authorList>
    </citation>
    <scope>NUCLEOTIDE SEQUENCE [LARGE SCALE GENOMIC DNA]</scope>
    <source>
        <strain evidence="3">R-45383</strain>
    </source>
</reference>
<dbReference type="GO" id="GO:0030151">
    <property type="term" value="F:molybdenum ion binding"/>
    <property type="evidence" value="ECO:0007669"/>
    <property type="project" value="InterPro"/>
</dbReference>
<organism evidence="2 3">
    <name type="scientific">Methylomonas koyamae</name>
    <dbReference type="NCBI Taxonomy" id="702114"/>
    <lineage>
        <taxon>Bacteria</taxon>
        <taxon>Pseudomonadati</taxon>
        <taxon>Pseudomonadota</taxon>
        <taxon>Gammaproteobacteria</taxon>
        <taxon>Methylococcales</taxon>
        <taxon>Methylococcaceae</taxon>
        <taxon>Methylomonas</taxon>
    </lineage>
</organism>
<dbReference type="Pfam" id="PF03476">
    <property type="entry name" value="MOSC_N"/>
    <property type="match status" value="1"/>
</dbReference>
<protein>
    <submittedName>
        <fullName evidence="2">Oxidoreductase</fullName>
    </submittedName>
</protein>
<dbReference type="InterPro" id="IPR011037">
    <property type="entry name" value="Pyrv_Knase-like_insert_dom_sf"/>
</dbReference>
<proteinExistence type="predicted"/>
<accession>A0A177NN25</accession>
<feature type="domain" description="MOSC" evidence="1">
    <location>
        <begin position="118"/>
        <end position="263"/>
    </location>
</feature>
<gene>
    <name evidence="2" type="ORF">A1355_05705</name>
</gene>
<dbReference type="OrthoDB" id="581532at2"/>
<dbReference type="PANTHER" id="PTHR14237">
    <property type="entry name" value="MOLYBDOPTERIN COFACTOR SULFURASE MOSC"/>
    <property type="match status" value="1"/>
</dbReference>
<keyword evidence="3" id="KW-1185">Reference proteome</keyword>
<dbReference type="RefSeq" id="WP_064028547.1">
    <property type="nucleotide sequence ID" value="NZ_LUUK01000167.1"/>
</dbReference>